<dbReference type="EMBL" id="QOWE01000002">
    <property type="protein sequence ID" value="RCR71261.1"/>
    <property type="molecule type" value="Genomic_DNA"/>
</dbReference>
<gene>
    <name evidence="2" type="ORF">DUE52_03155</name>
</gene>
<dbReference type="GO" id="GO:0006508">
    <property type="term" value="P:proteolysis"/>
    <property type="evidence" value="ECO:0007669"/>
    <property type="project" value="InterPro"/>
</dbReference>
<dbReference type="RefSeq" id="WP_114404494.1">
    <property type="nucleotide sequence ID" value="NZ_QOWE01000002.1"/>
</dbReference>
<dbReference type="InterPro" id="IPR011600">
    <property type="entry name" value="Pept_C14_caspase"/>
</dbReference>
<dbReference type="SUPFAM" id="SSF52129">
    <property type="entry name" value="Caspase-like"/>
    <property type="match status" value="1"/>
</dbReference>
<dbReference type="OrthoDB" id="7052039at2"/>
<dbReference type="AlphaFoldDB" id="A0A368JYF7"/>
<sequence length="379" mass="42634">MSLVFEKTDFQPNQPQTHAFVIGVGAYRHLPEGDLYNTKPAPFTMGLGQLTSPPISAKAFTDWLISTHRNLDAPLGSIELLISPAGQYKSPNGNNIPVEAATFSNIADAFDRWVARCDESKQNVALFFFCGHGLDYMTTTLLTEDFGASSGRPWENAIDFTTTYTGMIDCQAETQIFFLDACREANKESLKSEGYKPRPLKTSQKTQFPPRAAPIFKSSLQGGTADAIQEEVSFFTQELIRTLNNFGAEDQVEDFWRVTPESLSKGLMNALRWQDRFCSVEGELQIPNKVIHQIPDPVLCRVKVTCSPPERHQAARLIMTQRLVDLPKVYSRNPSIEPWTEEVESGVYRVEAQFDSGIFPRMENPKFIVFPPERNCPLH</sequence>
<reference evidence="2 3" key="1">
    <citation type="submission" date="2018-07" db="EMBL/GenBank/DDBJ databases">
        <title>Genome analysis of Larkinella rosea.</title>
        <authorList>
            <person name="Zhou Z."/>
            <person name="Wang G."/>
        </authorList>
    </citation>
    <scope>NUCLEOTIDE SEQUENCE [LARGE SCALE GENOMIC DNA]</scope>
    <source>
        <strain evidence="3">zzj9</strain>
    </source>
</reference>
<proteinExistence type="predicted"/>
<protein>
    <submittedName>
        <fullName evidence="2">Caspase family protein</fullName>
    </submittedName>
</protein>
<dbReference type="Pfam" id="PF00656">
    <property type="entry name" value="Peptidase_C14"/>
    <property type="match status" value="1"/>
</dbReference>
<accession>A0A368JYF7</accession>
<dbReference type="GO" id="GO:0004197">
    <property type="term" value="F:cysteine-type endopeptidase activity"/>
    <property type="evidence" value="ECO:0007669"/>
    <property type="project" value="InterPro"/>
</dbReference>
<evidence type="ECO:0000313" key="3">
    <source>
        <dbReference type="Proteomes" id="UP000253383"/>
    </source>
</evidence>
<name>A0A368JYF7_9BACT</name>
<keyword evidence="3" id="KW-1185">Reference proteome</keyword>
<dbReference type="Proteomes" id="UP000253383">
    <property type="component" value="Unassembled WGS sequence"/>
</dbReference>
<comment type="caution">
    <text evidence="2">The sequence shown here is derived from an EMBL/GenBank/DDBJ whole genome shotgun (WGS) entry which is preliminary data.</text>
</comment>
<evidence type="ECO:0000259" key="1">
    <source>
        <dbReference type="Pfam" id="PF00656"/>
    </source>
</evidence>
<feature type="domain" description="Peptidase C14 caspase" evidence="1">
    <location>
        <begin position="100"/>
        <end position="263"/>
    </location>
</feature>
<dbReference type="Gene3D" id="3.40.50.1460">
    <property type="match status" value="1"/>
</dbReference>
<dbReference type="InterPro" id="IPR029030">
    <property type="entry name" value="Caspase-like_dom_sf"/>
</dbReference>
<evidence type="ECO:0000313" key="2">
    <source>
        <dbReference type="EMBL" id="RCR71261.1"/>
    </source>
</evidence>
<organism evidence="2 3">
    <name type="scientific">Larkinella punicea</name>
    <dbReference type="NCBI Taxonomy" id="2315727"/>
    <lineage>
        <taxon>Bacteria</taxon>
        <taxon>Pseudomonadati</taxon>
        <taxon>Bacteroidota</taxon>
        <taxon>Cytophagia</taxon>
        <taxon>Cytophagales</taxon>
        <taxon>Spirosomataceae</taxon>
        <taxon>Larkinella</taxon>
    </lineage>
</organism>